<feature type="compositionally biased region" description="Polar residues" evidence="1">
    <location>
        <begin position="169"/>
        <end position="192"/>
    </location>
</feature>
<organism evidence="3 4">
    <name type="scientific">Euplotes crassus</name>
    <dbReference type="NCBI Taxonomy" id="5936"/>
    <lineage>
        <taxon>Eukaryota</taxon>
        <taxon>Sar</taxon>
        <taxon>Alveolata</taxon>
        <taxon>Ciliophora</taxon>
        <taxon>Intramacronucleata</taxon>
        <taxon>Spirotrichea</taxon>
        <taxon>Hypotrichia</taxon>
        <taxon>Euplotida</taxon>
        <taxon>Euplotidae</taxon>
        <taxon>Moneuplotes</taxon>
    </lineage>
</organism>
<sequence>MAYIMDESRHTARGIISEMNYGFRELELRYAKISFGTIENIIKIKGQEAFYNKSRCIRTRIAQYLMFPYVGNDTSHCTEFDDIITNYSGEQIDARLNLKAIVLKISILIVISMSIISFMQLICKEWKIYKDQTSLIKERLARQRYSDHEDDQRSLNELSFNFTLHTQQPIPQHPLNNPSPTISHTSNPTPSIQIPHPPTSQNPSSPTQAHYFNLSSS</sequence>
<proteinExistence type="predicted"/>
<keyword evidence="4" id="KW-1185">Reference proteome</keyword>
<reference evidence="3" key="1">
    <citation type="submission" date="2023-07" db="EMBL/GenBank/DDBJ databases">
        <authorList>
            <consortium name="AG Swart"/>
            <person name="Singh M."/>
            <person name="Singh A."/>
            <person name="Seah K."/>
            <person name="Emmerich C."/>
        </authorList>
    </citation>
    <scope>NUCLEOTIDE SEQUENCE</scope>
    <source>
        <strain evidence="3">DP1</strain>
    </source>
</reference>
<evidence type="ECO:0000313" key="4">
    <source>
        <dbReference type="Proteomes" id="UP001295684"/>
    </source>
</evidence>
<keyword evidence="2" id="KW-0472">Membrane</keyword>
<protein>
    <submittedName>
        <fullName evidence="3">Uncharacterized protein</fullName>
    </submittedName>
</protein>
<dbReference type="EMBL" id="CAMPGE010018227">
    <property type="protein sequence ID" value="CAI2376666.1"/>
    <property type="molecule type" value="Genomic_DNA"/>
</dbReference>
<evidence type="ECO:0000256" key="1">
    <source>
        <dbReference type="SAM" id="MobiDB-lite"/>
    </source>
</evidence>
<dbReference type="AlphaFoldDB" id="A0AAD1XQ65"/>
<accession>A0AAD1XQ65</accession>
<name>A0AAD1XQ65_EUPCR</name>
<feature type="region of interest" description="Disordered" evidence="1">
    <location>
        <begin position="169"/>
        <end position="217"/>
    </location>
</feature>
<evidence type="ECO:0000256" key="2">
    <source>
        <dbReference type="SAM" id="Phobius"/>
    </source>
</evidence>
<dbReference type="Proteomes" id="UP001295684">
    <property type="component" value="Unassembled WGS sequence"/>
</dbReference>
<keyword evidence="2" id="KW-1133">Transmembrane helix</keyword>
<feature type="transmembrane region" description="Helical" evidence="2">
    <location>
        <begin position="101"/>
        <end position="122"/>
    </location>
</feature>
<gene>
    <name evidence="3" type="ORF">ECRASSUSDP1_LOCUS18036</name>
</gene>
<keyword evidence="2" id="KW-0812">Transmembrane</keyword>
<evidence type="ECO:0000313" key="3">
    <source>
        <dbReference type="EMBL" id="CAI2376666.1"/>
    </source>
</evidence>
<comment type="caution">
    <text evidence="3">The sequence shown here is derived from an EMBL/GenBank/DDBJ whole genome shotgun (WGS) entry which is preliminary data.</text>
</comment>